<dbReference type="Pfam" id="PF00583">
    <property type="entry name" value="Acetyltransf_1"/>
    <property type="match status" value="1"/>
</dbReference>
<evidence type="ECO:0000256" key="2">
    <source>
        <dbReference type="ARBA" id="ARBA00023315"/>
    </source>
</evidence>
<dbReference type="InterPro" id="IPR016181">
    <property type="entry name" value="Acyl_CoA_acyltransferase"/>
</dbReference>
<dbReference type="EMBL" id="JAJVCN010000001">
    <property type="protein sequence ID" value="MCE7004079.1"/>
    <property type="molecule type" value="Genomic_DNA"/>
</dbReference>
<feature type="domain" description="N-acetyltransferase" evidence="3">
    <location>
        <begin position="1"/>
        <end position="91"/>
    </location>
</feature>
<proteinExistence type="predicted"/>
<name>A0ABS8Z877_9PSEU</name>
<keyword evidence="1" id="KW-0808">Transferase</keyword>
<accession>A0ABS8Z877</accession>
<reference evidence="4 5" key="1">
    <citation type="submission" date="2021-12" db="EMBL/GenBank/DDBJ databases">
        <title>Genome sequence of Kibdelosporangium philippinense ATCC 49844.</title>
        <authorList>
            <person name="Fedorov E.A."/>
            <person name="Omeragic M."/>
            <person name="Shalygina K.F."/>
            <person name="Maclea K.S."/>
        </authorList>
    </citation>
    <scope>NUCLEOTIDE SEQUENCE [LARGE SCALE GENOMIC DNA]</scope>
    <source>
        <strain evidence="4 5">ATCC 49844</strain>
    </source>
</reference>
<dbReference type="Proteomes" id="UP001521150">
    <property type="component" value="Unassembled WGS sequence"/>
</dbReference>
<dbReference type="PROSITE" id="PS51186">
    <property type="entry name" value="GNAT"/>
    <property type="match status" value="1"/>
</dbReference>
<organism evidence="4 5">
    <name type="scientific">Kibdelosporangium philippinense</name>
    <dbReference type="NCBI Taxonomy" id="211113"/>
    <lineage>
        <taxon>Bacteria</taxon>
        <taxon>Bacillati</taxon>
        <taxon>Actinomycetota</taxon>
        <taxon>Actinomycetes</taxon>
        <taxon>Pseudonocardiales</taxon>
        <taxon>Pseudonocardiaceae</taxon>
        <taxon>Kibdelosporangium</taxon>
    </lineage>
</organism>
<evidence type="ECO:0000256" key="1">
    <source>
        <dbReference type="ARBA" id="ARBA00022679"/>
    </source>
</evidence>
<gene>
    <name evidence="4" type="ORF">LWC34_14735</name>
</gene>
<dbReference type="SUPFAM" id="SSF55729">
    <property type="entry name" value="Acyl-CoA N-acyltransferases (Nat)"/>
    <property type="match status" value="1"/>
</dbReference>
<dbReference type="CDD" id="cd04301">
    <property type="entry name" value="NAT_SF"/>
    <property type="match status" value="1"/>
</dbReference>
<keyword evidence="2" id="KW-0012">Acyltransferase</keyword>
<comment type="caution">
    <text evidence="4">The sequence shown here is derived from an EMBL/GenBank/DDBJ whole genome shotgun (WGS) entry which is preliminary data.</text>
</comment>
<protein>
    <submittedName>
        <fullName evidence="4">GNAT family N-acetyltransferase</fullName>
    </submittedName>
</protein>
<dbReference type="PANTHER" id="PTHR10545">
    <property type="entry name" value="DIAMINE N-ACETYLTRANSFERASE"/>
    <property type="match status" value="1"/>
</dbReference>
<evidence type="ECO:0000259" key="3">
    <source>
        <dbReference type="PROSITE" id="PS51186"/>
    </source>
</evidence>
<evidence type="ECO:0000313" key="5">
    <source>
        <dbReference type="Proteomes" id="UP001521150"/>
    </source>
</evidence>
<evidence type="ECO:0000313" key="4">
    <source>
        <dbReference type="EMBL" id="MCE7004079.1"/>
    </source>
</evidence>
<dbReference type="Gene3D" id="3.40.630.30">
    <property type="match status" value="1"/>
</dbReference>
<dbReference type="PANTHER" id="PTHR10545:SF42">
    <property type="entry name" value="ACETYLTRANSFERASE"/>
    <property type="match status" value="1"/>
</dbReference>
<keyword evidence="5" id="KW-1185">Reference proteome</keyword>
<dbReference type="InterPro" id="IPR051016">
    <property type="entry name" value="Diverse_Substrate_AcTransf"/>
</dbReference>
<dbReference type="InterPro" id="IPR000182">
    <property type="entry name" value="GNAT_dom"/>
</dbReference>
<sequence>MVGIAHYVFHPGIWGDGRCYLADLFVDPNVRRQGIATAMIRWVAADAEEHGFPRLYWNTLEDAPARTLYDQVADLSAGHILYTYRRAKKPL</sequence>
<dbReference type="RefSeq" id="WP_233725619.1">
    <property type="nucleotide sequence ID" value="NZ_JAJVCN010000001.1"/>
</dbReference>